<feature type="chain" id="PRO_5046340432" description="Lipoprotein" evidence="1">
    <location>
        <begin position="30"/>
        <end position="223"/>
    </location>
</feature>
<feature type="signal peptide" evidence="1">
    <location>
        <begin position="1"/>
        <end position="29"/>
    </location>
</feature>
<dbReference type="RefSeq" id="WP_435368826.1">
    <property type="nucleotide sequence ID" value="NZ_BAABWU010000003.1"/>
</dbReference>
<keyword evidence="1" id="KW-0732">Signal</keyword>
<sequence length="223" mass="23520">MTSGKAVARRAPGRIGLAMALLAGSIVLAGCEAQKKPNADAATLAAASYTHSGPPALTLFTMVNNRTGSGGHTSLMINASERVIFDPAGSFYADVVPERNDVLFGITPPVVLAYRGAHARSTHHVVVQRLEVTPAQAQLAYELAISNGRVPGAYCANSTSSILRQIPGLQGLKTTFYPVKLSEQFGALPGVVTSKYYEDDDADLQKALAEGNVVLNYETTQSE</sequence>
<evidence type="ECO:0000256" key="1">
    <source>
        <dbReference type="SAM" id="SignalP"/>
    </source>
</evidence>
<protein>
    <recommendedName>
        <fullName evidence="4">Lipoprotein</fullName>
    </recommendedName>
</protein>
<reference evidence="2 3" key="1">
    <citation type="submission" date="2024-04" db="EMBL/GenBank/DDBJ databases">
        <title>Draft genome sequence of Pseudophaeobacter arcticus NBRC 116598.</title>
        <authorList>
            <person name="Miyakawa T."/>
            <person name="Kusuya Y."/>
            <person name="Miura T."/>
        </authorList>
    </citation>
    <scope>NUCLEOTIDE SEQUENCE [LARGE SCALE GENOMIC DNA]</scope>
    <source>
        <strain evidence="2 3">SU-CL00105</strain>
    </source>
</reference>
<evidence type="ECO:0000313" key="3">
    <source>
        <dbReference type="Proteomes" id="UP001441944"/>
    </source>
</evidence>
<dbReference type="EMBL" id="BAABWU010000003">
    <property type="protein sequence ID" value="GAA6195811.1"/>
    <property type="molecule type" value="Genomic_DNA"/>
</dbReference>
<evidence type="ECO:0000313" key="2">
    <source>
        <dbReference type="EMBL" id="GAA6195811.1"/>
    </source>
</evidence>
<name>A0ABQ0AIW0_9RHOB</name>
<dbReference type="PROSITE" id="PS51257">
    <property type="entry name" value="PROKAR_LIPOPROTEIN"/>
    <property type="match status" value="1"/>
</dbReference>
<dbReference type="Proteomes" id="UP001441944">
    <property type="component" value="Unassembled WGS sequence"/>
</dbReference>
<keyword evidence="3" id="KW-1185">Reference proteome</keyword>
<accession>A0ABQ0AIW0</accession>
<organism evidence="2 3">
    <name type="scientific">Pseudophaeobacter arcticus</name>
    <dbReference type="NCBI Taxonomy" id="385492"/>
    <lineage>
        <taxon>Bacteria</taxon>
        <taxon>Pseudomonadati</taxon>
        <taxon>Pseudomonadota</taxon>
        <taxon>Alphaproteobacteria</taxon>
        <taxon>Rhodobacterales</taxon>
        <taxon>Paracoccaceae</taxon>
        <taxon>Pseudophaeobacter</taxon>
    </lineage>
</organism>
<proteinExistence type="predicted"/>
<evidence type="ECO:0008006" key="4">
    <source>
        <dbReference type="Google" id="ProtNLM"/>
    </source>
</evidence>
<comment type="caution">
    <text evidence="2">The sequence shown here is derived from an EMBL/GenBank/DDBJ whole genome shotgun (WGS) entry which is preliminary data.</text>
</comment>
<gene>
    <name evidence="2" type="ORF">NBRC116598_12550</name>
</gene>